<comment type="caution">
    <text evidence="2">The sequence shown here is derived from an EMBL/GenBank/DDBJ whole genome shotgun (WGS) entry which is preliminary data.</text>
</comment>
<proteinExistence type="predicted"/>
<accession>A0A1E3XFU6</accession>
<dbReference type="AlphaFoldDB" id="A0A1E3XFU6"/>
<name>A0A1E3XFU6_9BACT</name>
<dbReference type="InterPro" id="IPR026889">
    <property type="entry name" value="Zn_Tnp"/>
</dbReference>
<dbReference type="Proteomes" id="UP000094056">
    <property type="component" value="Unassembled WGS sequence"/>
</dbReference>
<feature type="domain" description="Transposase zinc-binding" evidence="1">
    <location>
        <begin position="13"/>
        <end position="82"/>
    </location>
</feature>
<evidence type="ECO:0000313" key="3">
    <source>
        <dbReference type="Proteomes" id="UP000094056"/>
    </source>
</evidence>
<dbReference type="Pfam" id="PF14319">
    <property type="entry name" value="Zn_Tnp_IS91"/>
    <property type="match status" value="1"/>
</dbReference>
<sequence>MEYITGVTTLQAIFTIHWLAYCDWYKGVIRPTVYENIKKILACRTPQLGYHLYQCPRCRDVRLIPHSCKSRFCSSCGKIATDK</sequence>
<dbReference type="EMBL" id="MAYW01000005">
    <property type="protein sequence ID" value="ODS34501.1"/>
    <property type="molecule type" value="Genomic_DNA"/>
</dbReference>
<protein>
    <submittedName>
        <fullName evidence="2">Putative transposase</fullName>
    </submittedName>
</protein>
<evidence type="ECO:0000313" key="2">
    <source>
        <dbReference type="EMBL" id="ODS34501.1"/>
    </source>
</evidence>
<organism evidence="2 3">
    <name type="scientific">Candidatus Scalindua rubra</name>
    <dbReference type="NCBI Taxonomy" id="1872076"/>
    <lineage>
        <taxon>Bacteria</taxon>
        <taxon>Pseudomonadati</taxon>
        <taxon>Planctomycetota</taxon>
        <taxon>Candidatus Brocadiia</taxon>
        <taxon>Candidatus Brocadiales</taxon>
        <taxon>Candidatus Scalinduaceae</taxon>
        <taxon>Candidatus Scalindua</taxon>
    </lineage>
</organism>
<gene>
    <name evidence="2" type="ORF">SCARUB_00377</name>
</gene>
<evidence type="ECO:0000259" key="1">
    <source>
        <dbReference type="Pfam" id="PF14319"/>
    </source>
</evidence>
<reference evidence="2 3" key="1">
    <citation type="submission" date="2016-07" db="EMBL/GenBank/DDBJ databases">
        <title>Draft genome of Scalindua rubra, obtained from a brine-seawater interface in the Red Sea, sheds light on salt adaptation in anammox bacteria.</title>
        <authorList>
            <person name="Speth D.R."/>
            <person name="Lagkouvardos I."/>
            <person name="Wang Y."/>
            <person name="Qian P.-Y."/>
            <person name="Dutilh B.E."/>
            <person name="Jetten M.S."/>
        </authorList>
    </citation>
    <scope>NUCLEOTIDE SEQUENCE [LARGE SCALE GENOMIC DNA]</scope>
    <source>
        <strain evidence="2">BSI-1</strain>
    </source>
</reference>